<feature type="modified residue" description="4-aspartylphosphate" evidence="2">
    <location>
        <position position="53"/>
    </location>
</feature>
<name>A0ABS5TQS8_9ACTN</name>
<dbReference type="RefSeq" id="WP_214158573.1">
    <property type="nucleotide sequence ID" value="NZ_JAHBAY010000011.1"/>
</dbReference>
<dbReference type="Pfam" id="PF00072">
    <property type="entry name" value="Response_reg"/>
    <property type="match status" value="1"/>
</dbReference>
<keyword evidence="1 2" id="KW-0597">Phosphoprotein</keyword>
<keyword evidence="5" id="KW-1185">Reference proteome</keyword>
<evidence type="ECO:0000256" key="1">
    <source>
        <dbReference type="ARBA" id="ARBA00022553"/>
    </source>
</evidence>
<feature type="domain" description="Response regulatory" evidence="3">
    <location>
        <begin position="3"/>
        <end position="119"/>
    </location>
</feature>
<dbReference type="InterPro" id="IPR011006">
    <property type="entry name" value="CheY-like_superfamily"/>
</dbReference>
<evidence type="ECO:0000259" key="3">
    <source>
        <dbReference type="PROSITE" id="PS50110"/>
    </source>
</evidence>
<dbReference type="SUPFAM" id="SSF52172">
    <property type="entry name" value="CheY-like"/>
    <property type="match status" value="1"/>
</dbReference>
<dbReference type="InterPro" id="IPR001789">
    <property type="entry name" value="Sig_transdc_resp-reg_receiver"/>
</dbReference>
<dbReference type="PANTHER" id="PTHR44591:SF3">
    <property type="entry name" value="RESPONSE REGULATORY DOMAIN-CONTAINING PROTEIN"/>
    <property type="match status" value="1"/>
</dbReference>
<dbReference type="PROSITE" id="PS50110">
    <property type="entry name" value="RESPONSE_REGULATORY"/>
    <property type="match status" value="1"/>
</dbReference>
<reference evidence="4 5" key="1">
    <citation type="submission" date="2021-05" db="EMBL/GenBank/DDBJ databases">
        <title>Kineosporia and Streptomyces sp. nov. two new marine actinobacteria isolated from Coral.</title>
        <authorList>
            <person name="Buangrab K."/>
            <person name="Sutthacheep M."/>
            <person name="Yeemin T."/>
            <person name="Harunari E."/>
            <person name="Igarashi Y."/>
            <person name="Kanchanasin P."/>
            <person name="Tanasupawat S."/>
            <person name="Phongsopitanun W."/>
        </authorList>
    </citation>
    <scope>NUCLEOTIDE SEQUENCE [LARGE SCALE GENOMIC DNA]</scope>
    <source>
        <strain evidence="4 5">J2-2</strain>
    </source>
</reference>
<dbReference type="SMART" id="SM00448">
    <property type="entry name" value="REC"/>
    <property type="match status" value="1"/>
</dbReference>
<dbReference type="PANTHER" id="PTHR44591">
    <property type="entry name" value="STRESS RESPONSE REGULATOR PROTEIN 1"/>
    <property type="match status" value="1"/>
</dbReference>
<evidence type="ECO:0000313" key="4">
    <source>
        <dbReference type="EMBL" id="MBT0772194.1"/>
    </source>
</evidence>
<proteinExistence type="predicted"/>
<protein>
    <submittedName>
        <fullName evidence="4">Response regulator</fullName>
    </submittedName>
</protein>
<organism evidence="4 5">
    <name type="scientific">Kineosporia corallincola</name>
    <dbReference type="NCBI Taxonomy" id="2835133"/>
    <lineage>
        <taxon>Bacteria</taxon>
        <taxon>Bacillati</taxon>
        <taxon>Actinomycetota</taxon>
        <taxon>Actinomycetes</taxon>
        <taxon>Kineosporiales</taxon>
        <taxon>Kineosporiaceae</taxon>
        <taxon>Kineosporia</taxon>
    </lineage>
</organism>
<comment type="caution">
    <text evidence="4">The sequence shown here is derived from an EMBL/GenBank/DDBJ whole genome shotgun (WGS) entry which is preliminary data.</text>
</comment>
<gene>
    <name evidence="4" type="ORF">KIH74_24835</name>
</gene>
<evidence type="ECO:0000313" key="5">
    <source>
        <dbReference type="Proteomes" id="UP001197247"/>
    </source>
</evidence>
<dbReference type="Gene3D" id="3.40.50.2300">
    <property type="match status" value="1"/>
</dbReference>
<dbReference type="EMBL" id="JAHBAY010000011">
    <property type="protein sequence ID" value="MBT0772194.1"/>
    <property type="molecule type" value="Genomic_DNA"/>
</dbReference>
<dbReference type="InterPro" id="IPR050595">
    <property type="entry name" value="Bact_response_regulator"/>
</dbReference>
<accession>A0ABS5TQS8</accession>
<sequence length="121" mass="12880">MAKILVVEDDPDNRLLVEFSLRRLDHDVYSAGSAKEALALIGLHGLPDLALFDIVMDGTDGIGLLSALRRVPTTTPLRAILFTARQLAADERSAAELDAGLLLKPMTSAELCRAVDAALAA</sequence>
<dbReference type="Proteomes" id="UP001197247">
    <property type="component" value="Unassembled WGS sequence"/>
</dbReference>
<evidence type="ECO:0000256" key="2">
    <source>
        <dbReference type="PROSITE-ProRule" id="PRU00169"/>
    </source>
</evidence>